<dbReference type="InParanoid" id="D1C7H0"/>
<keyword evidence="3" id="KW-1185">Reference proteome</keyword>
<dbReference type="PROSITE" id="PS50983">
    <property type="entry name" value="FE_B12_PBP"/>
    <property type="match status" value="1"/>
</dbReference>
<reference evidence="2 3" key="2">
    <citation type="journal article" date="2010" name="Stand. Genomic Sci.">
        <title>Complete genome sequence of Desulfohalobium retbaense type strain (HR(100)).</title>
        <authorList>
            <person name="Spring S."/>
            <person name="Nolan M."/>
            <person name="Lapidus A."/>
            <person name="Glavina Del Rio T."/>
            <person name="Copeland A."/>
            <person name="Tice H."/>
            <person name="Cheng J.F."/>
            <person name="Lucas S."/>
            <person name="Land M."/>
            <person name="Chen F."/>
            <person name="Bruce D."/>
            <person name="Goodwin L."/>
            <person name="Pitluck S."/>
            <person name="Ivanova N."/>
            <person name="Mavromatis K."/>
            <person name="Mikhailova N."/>
            <person name="Pati A."/>
            <person name="Chen A."/>
            <person name="Palaniappan K."/>
            <person name="Hauser L."/>
            <person name="Chang Y.J."/>
            <person name="Jeffries C.D."/>
            <person name="Munk C."/>
            <person name="Kiss H."/>
            <person name="Chain P."/>
            <person name="Han C."/>
            <person name="Brettin T."/>
            <person name="Detter J.C."/>
            <person name="Schuler E."/>
            <person name="Goker M."/>
            <person name="Rohde M."/>
            <person name="Bristow J."/>
            <person name="Eisen J.A."/>
            <person name="Markowitz V."/>
            <person name="Hugenholtz P."/>
            <person name="Kyrpides N.C."/>
            <person name="Klenk H.P."/>
        </authorList>
    </citation>
    <scope>NUCLEOTIDE SEQUENCE [LARGE SCALE GENOMIC DNA]</scope>
    <source>
        <strain evidence="3">ATCC 49802 / DSM 20745 / S 6022</strain>
    </source>
</reference>
<sequence>MRIVSLLPSTTEICFALGLGDQLVAVTHECDYPPAAQKRPQITRNVLPPDIDDGAEIDRLIRERVLRGESIYELDVELLERLEPDLILTQELCAVCAVSYEDVQAIAQRLPNPPRVVSIEPRTVEEVLDSILTVGSLTRRTVTAKAVVAALRSRIAYIGGRVDSGQAPRRVVCLEWLDPPMVGGHWVPEMVALAGGQDVLGRAGQPSFAVTWEQIRDAEPEVLVLMPCGYDLQGTIAEAERVSRTAGVLPSFLDDIPAVHDGQVYAVDGSGYFNRPGPRIVGGIEILAGILHPERFARGGPPGTVQQIRLGAAEPVR</sequence>
<dbReference type="InterPro" id="IPR051030">
    <property type="entry name" value="Vitamin_B12-ABC_binding"/>
</dbReference>
<dbReference type="HOGENOM" id="CLU_038034_9_1_0"/>
<reference evidence="3" key="1">
    <citation type="submission" date="2009-11" db="EMBL/GenBank/DDBJ databases">
        <title>The complete chromosome 1 of Sphaerobacter thermophilus DSM 20745.</title>
        <authorList>
            <person name="Lucas S."/>
            <person name="Copeland A."/>
            <person name="Lapidus A."/>
            <person name="Glavina del Rio T."/>
            <person name="Dalin E."/>
            <person name="Tice H."/>
            <person name="Bruce D."/>
            <person name="Goodwin L."/>
            <person name="Pitluck S."/>
            <person name="Kyrpides N."/>
            <person name="Mavromatis K."/>
            <person name="Ivanova N."/>
            <person name="Mikhailova N."/>
            <person name="LaButti K.M."/>
            <person name="Clum A."/>
            <person name="Sun H.I."/>
            <person name="Brettin T."/>
            <person name="Detter J.C."/>
            <person name="Han C."/>
            <person name="Larimer F."/>
            <person name="Land M."/>
            <person name="Hauser L."/>
            <person name="Markowitz V."/>
            <person name="Cheng J.F."/>
            <person name="Hugenholtz P."/>
            <person name="Woyke T."/>
            <person name="Wu D."/>
            <person name="Steenblock K."/>
            <person name="Schneider S."/>
            <person name="Pukall R."/>
            <person name="Goeker M."/>
            <person name="Klenk H.P."/>
            <person name="Eisen J.A."/>
        </authorList>
    </citation>
    <scope>NUCLEOTIDE SEQUENCE [LARGE SCALE GENOMIC DNA]</scope>
    <source>
        <strain evidence="3">ATCC 49802 / DSM 20745 / S 6022</strain>
    </source>
</reference>
<feature type="domain" description="Fe/B12 periplasmic-binding" evidence="1">
    <location>
        <begin position="2"/>
        <end position="295"/>
    </location>
</feature>
<gene>
    <name evidence="2" type="ordered locus">Sthe_2399</name>
</gene>
<dbReference type="RefSeq" id="WP_012872857.1">
    <property type="nucleotide sequence ID" value="NC_013523.1"/>
</dbReference>
<dbReference type="KEGG" id="sti:Sthe_2399"/>
<dbReference type="Pfam" id="PF01497">
    <property type="entry name" value="Peripla_BP_2"/>
    <property type="match status" value="1"/>
</dbReference>
<dbReference type="EMBL" id="CP001823">
    <property type="protein sequence ID" value="ACZ39816.1"/>
    <property type="molecule type" value="Genomic_DNA"/>
</dbReference>
<evidence type="ECO:0000313" key="3">
    <source>
        <dbReference type="Proteomes" id="UP000002027"/>
    </source>
</evidence>
<dbReference type="SUPFAM" id="SSF53807">
    <property type="entry name" value="Helical backbone' metal receptor"/>
    <property type="match status" value="1"/>
</dbReference>
<dbReference type="PANTHER" id="PTHR42860:SF1">
    <property type="entry name" value="VITAMIN B12-BINDING PROTEIN"/>
    <property type="match status" value="1"/>
</dbReference>
<name>D1C7H0_SPHTD</name>
<organism evidence="2 3">
    <name type="scientific">Sphaerobacter thermophilus (strain ATCC 49802 / DSM 20745 / KCCM 41009 / NCIMB 13125 / S 6022)</name>
    <dbReference type="NCBI Taxonomy" id="479434"/>
    <lineage>
        <taxon>Bacteria</taxon>
        <taxon>Pseudomonadati</taxon>
        <taxon>Thermomicrobiota</taxon>
        <taxon>Thermomicrobia</taxon>
        <taxon>Sphaerobacterales</taxon>
        <taxon>Sphaerobacterineae</taxon>
        <taxon>Sphaerobacteraceae</taxon>
        <taxon>Sphaerobacter</taxon>
    </lineage>
</organism>
<dbReference type="InterPro" id="IPR002491">
    <property type="entry name" value="ABC_transptr_periplasmic_BD"/>
</dbReference>
<dbReference type="AlphaFoldDB" id="D1C7H0"/>
<dbReference type="STRING" id="479434.Sthe_2399"/>
<accession>D1C7H0</accession>
<dbReference type="Gene3D" id="3.40.50.1980">
    <property type="entry name" value="Nitrogenase molybdenum iron protein domain"/>
    <property type="match status" value="2"/>
</dbReference>
<dbReference type="Proteomes" id="UP000002027">
    <property type="component" value="Chromosome 1"/>
</dbReference>
<dbReference type="eggNOG" id="COG0614">
    <property type="taxonomic scope" value="Bacteria"/>
</dbReference>
<dbReference type="OrthoDB" id="9787830at2"/>
<evidence type="ECO:0000313" key="2">
    <source>
        <dbReference type="EMBL" id="ACZ39816.1"/>
    </source>
</evidence>
<dbReference type="PANTHER" id="PTHR42860">
    <property type="entry name" value="VITAMIN B12-BINDING PROTEIN"/>
    <property type="match status" value="1"/>
</dbReference>
<proteinExistence type="predicted"/>
<dbReference type="FunCoup" id="D1C7H0">
    <property type="interactions" value="216"/>
</dbReference>
<evidence type="ECO:0000259" key="1">
    <source>
        <dbReference type="PROSITE" id="PS50983"/>
    </source>
</evidence>
<protein>
    <submittedName>
        <fullName evidence="2">Periplasmic binding protein</fullName>
    </submittedName>
</protein>
<dbReference type="CDD" id="cd01144">
    <property type="entry name" value="BtuF"/>
    <property type="match status" value="1"/>
</dbReference>